<sequence>MDYSLYLHEFLILASAMFFALLSPGPDFAMILKQSVSYGKRASIFASIGIGCGISVHIVYSILGIGLIISKSIILFNIIKYLGAIYLIYLGYQSLKSKGIKFENSGEKENENISDLKSFSTGFLCNALNPKATLFFLSMFTVVISIDTPLYIQSLYGVFCILATMVWFVGVSFVLSHNKVRTFLNSFGKWFDRVVGTVLITLGIKVALSK</sequence>
<proteinExistence type="predicted"/>
<gene>
    <name evidence="7" type="ORF">CRV06_07330</name>
</gene>
<evidence type="ECO:0000256" key="4">
    <source>
        <dbReference type="ARBA" id="ARBA00022989"/>
    </source>
</evidence>
<dbReference type="GO" id="GO:0015171">
    <property type="term" value="F:amino acid transmembrane transporter activity"/>
    <property type="evidence" value="ECO:0007669"/>
    <property type="project" value="TreeGrafter"/>
</dbReference>
<evidence type="ECO:0000256" key="6">
    <source>
        <dbReference type="SAM" id="Phobius"/>
    </source>
</evidence>
<dbReference type="PANTHER" id="PTHR30086:SF21">
    <property type="entry name" value="TRANSPORT PROTEIN"/>
    <property type="match status" value="1"/>
</dbReference>
<evidence type="ECO:0000256" key="2">
    <source>
        <dbReference type="ARBA" id="ARBA00022475"/>
    </source>
</evidence>
<comment type="subcellular location">
    <subcellularLocation>
        <location evidence="1">Cell membrane</location>
        <topology evidence="1">Multi-pass membrane protein</topology>
    </subcellularLocation>
</comment>
<feature type="transmembrane region" description="Helical" evidence="6">
    <location>
        <begin position="6"/>
        <end position="23"/>
    </location>
</feature>
<dbReference type="GO" id="GO:0005886">
    <property type="term" value="C:plasma membrane"/>
    <property type="evidence" value="ECO:0007669"/>
    <property type="project" value="UniProtKB-SubCell"/>
</dbReference>
<keyword evidence="2" id="KW-1003">Cell membrane</keyword>
<dbReference type="PIRSF" id="PIRSF006324">
    <property type="entry name" value="LeuE"/>
    <property type="match status" value="1"/>
</dbReference>
<organism evidence="7 8">
    <name type="scientific">Halarcobacter anaerophilus</name>
    <dbReference type="NCBI Taxonomy" id="877500"/>
    <lineage>
        <taxon>Bacteria</taxon>
        <taxon>Pseudomonadati</taxon>
        <taxon>Campylobacterota</taxon>
        <taxon>Epsilonproteobacteria</taxon>
        <taxon>Campylobacterales</taxon>
        <taxon>Arcobacteraceae</taxon>
        <taxon>Halarcobacter</taxon>
    </lineage>
</organism>
<protein>
    <submittedName>
        <fullName evidence="7">Lysine transporter LysE</fullName>
    </submittedName>
</protein>
<evidence type="ECO:0000313" key="8">
    <source>
        <dbReference type="Proteomes" id="UP000290191"/>
    </source>
</evidence>
<keyword evidence="4 6" id="KW-1133">Transmembrane helix</keyword>
<dbReference type="Pfam" id="PF01810">
    <property type="entry name" value="LysE"/>
    <property type="match status" value="1"/>
</dbReference>
<keyword evidence="8" id="KW-1185">Reference proteome</keyword>
<dbReference type="AlphaFoldDB" id="A0A4Q0Y1R7"/>
<evidence type="ECO:0000313" key="7">
    <source>
        <dbReference type="EMBL" id="RXJ63064.1"/>
    </source>
</evidence>
<accession>A0A4Q0Y1R7</accession>
<keyword evidence="5 6" id="KW-0472">Membrane</keyword>
<evidence type="ECO:0000256" key="3">
    <source>
        <dbReference type="ARBA" id="ARBA00022692"/>
    </source>
</evidence>
<dbReference type="InterPro" id="IPR001123">
    <property type="entry name" value="LeuE-type"/>
</dbReference>
<dbReference type="Proteomes" id="UP000290191">
    <property type="component" value="Unassembled WGS sequence"/>
</dbReference>
<feature type="transmembrane region" description="Helical" evidence="6">
    <location>
        <begin position="156"/>
        <end position="178"/>
    </location>
</feature>
<dbReference type="RefSeq" id="WP_129081969.1">
    <property type="nucleotide sequence ID" value="NZ_CP041070.1"/>
</dbReference>
<feature type="transmembrane region" description="Helical" evidence="6">
    <location>
        <begin position="44"/>
        <end position="68"/>
    </location>
</feature>
<evidence type="ECO:0000256" key="1">
    <source>
        <dbReference type="ARBA" id="ARBA00004651"/>
    </source>
</evidence>
<comment type="caution">
    <text evidence="7">The sequence shown here is derived from an EMBL/GenBank/DDBJ whole genome shotgun (WGS) entry which is preliminary data.</text>
</comment>
<feature type="transmembrane region" description="Helical" evidence="6">
    <location>
        <begin position="132"/>
        <end position="150"/>
    </location>
</feature>
<name>A0A4Q0Y1R7_9BACT</name>
<evidence type="ECO:0000256" key="5">
    <source>
        <dbReference type="ARBA" id="ARBA00023136"/>
    </source>
</evidence>
<keyword evidence="3 6" id="KW-0812">Transmembrane</keyword>
<dbReference type="OrthoDB" id="9807053at2"/>
<dbReference type="STRING" id="877500.GCA_000935065_01687"/>
<dbReference type="EMBL" id="PDKO01000005">
    <property type="protein sequence ID" value="RXJ63064.1"/>
    <property type="molecule type" value="Genomic_DNA"/>
</dbReference>
<feature type="transmembrane region" description="Helical" evidence="6">
    <location>
        <begin position="74"/>
        <end position="92"/>
    </location>
</feature>
<reference evidence="7 8" key="1">
    <citation type="submission" date="2017-10" db="EMBL/GenBank/DDBJ databases">
        <title>Genomics of the genus Arcobacter.</title>
        <authorList>
            <person name="Perez-Cataluna A."/>
            <person name="Figueras M.J."/>
        </authorList>
    </citation>
    <scope>NUCLEOTIDE SEQUENCE [LARGE SCALE GENOMIC DNA]</scope>
    <source>
        <strain evidence="7 8">DSM 24636</strain>
    </source>
</reference>
<dbReference type="PANTHER" id="PTHR30086">
    <property type="entry name" value="ARGININE EXPORTER PROTEIN ARGO"/>
    <property type="match status" value="1"/>
</dbReference>